<organism evidence="2 3">
    <name type="scientific">Conoideocrella luteorostrata</name>
    <dbReference type="NCBI Taxonomy" id="1105319"/>
    <lineage>
        <taxon>Eukaryota</taxon>
        <taxon>Fungi</taxon>
        <taxon>Dikarya</taxon>
        <taxon>Ascomycota</taxon>
        <taxon>Pezizomycotina</taxon>
        <taxon>Sordariomycetes</taxon>
        <taxon>Hypocreomycetidae</taxon>
        <taxon>Hypocreales</taxon>
        <taxon>Clavicipitaceae</taxon>
        <taxon>Conoideocrella</taxon>
    </lineage>
</organism>
<protein>
    <submittedName>
        <fullName evidence="2">Uncharacterized protein</fullName>
    </submittedName>
</protein>
<feature type="compositionally biased region" description="Basic and acidic residues" evidence="1">
    <location>
        <begin position="477"/>
        <end position="494"/>
    </location>
</feature>
<comment type="caution">
    <text evidence="2">The sequence shown here is derived from an EMBL/GenBank/DDBJ whole genome shotgun (WGS) entry which is preliminary data.</text>
</comment>
<sequence length="511" mass="53747">MTSIGTHCYGGGGKDSNSGNAIGGQWGNDYTSFIKLFALDQSTFGTPTSIEYMDPNNTGGIINRSGTEQEGFRDVFKSIARIGSSTAPLVGSLLGGPIGGIIGTVAGGFLGSLSEVAAAAAESTFEDTGAAERAILAEACLQTILQLPSDHPATKNIIDHMQRNYTANAPNVDVLAQVITPQITEAALEITAARYIKAVSRAARPESTESVQGYSDLLVSKPESAVGEGEAFAEGLFSPTRQLTGEEASEIFSWLGPVLKKAVSVGRPLLSKAAKAIITDVAPKLLGQIVGTIEGGTGSAESVMQNPIMMSRKQPQVRLLLKRALIADAALQALQALPADQLRSVQTKPEPAGSQAEGIFDSIKKVVQKIGPAVLDTTKQAIKTVAPILLNAAAKQLKDIINPGGVSGGGVAPVDPPIGPVHSGSVLDDLLSGSSNPIQVSNNVQLHSRMLVAPPVVFHERVRQQPVLIPDLTAELSRRDEEWETSTEHRKSWDSNDDFMPILEGPPPEDF</sequence>
<name>A0AAJ0FV58_9HYPO</name>
<feature type="region of interest" description="Disordered" evidence="1">
    <location>
        <begin position="477"/>
        <end position="511"/>
    </location>
</feature>
<reference evidence="2" key="1">
    <citation type="submission" date="2023-06" db="EMBL/GenBank/DDBJ databases">
        <title>Conoideocrella luteorostrata (Hypocreales: Clavicipitaceae), a potential biocontrol fungus for elongate hemlock scale in United States Christmas tree production areas.</title>
        <authorList>
            <person name="Barrett H."/>
            <person name="Lovett B."/>
            <person name="Macias A.M."/>
            <person name="Stajich J.E."/>
            <person name="Kasson M.T."/>
        </authorList>
    </citation>
    <scope>NUCLEOTIDE SEQUENCE</scope>
    <source>
        <strain evidence="2">ARSEF 14590</strain>
    </source>
</reference>
<evidence type="ECO:0000313" key="2">
    <source>
        <dbReference type="EMBL" id="KAK2601679.1"/>
    </source>
</evidence>
<dbReference type="AlphaFoldDB" id="A0AAJ0FV58"/>
<keyword evidence="3" id="KW-1185">Reference proteome</keyword>
<proteinExistence type="predicted"/>
<evidence type="ECO:0000256" key="1">
    <source>
        <dbReference type="SAM" id="MobiDB-lite"/>
    </source>
</evidence>
<evidence type="ECO:0000313" key="3">
    <source>
        <dbReference type="Proteomes" id="UP001251528"/>
    </source>
</evidence>
<dbReference type="Proteomes" id="UP001251528">
    <property type="component" value="Unassembled WGS sequence"/>
</dbReference>
<dbReference type="EMBL" id="JASWJB010000072">
    <property type="protein sequence ID" value="KAK2601679.1"/>
    <property type="molecule type" value="Genomic_DNA"/>
</dbReference>
<gene>
    <name evidence="2" type="ORF">QQS21_004754</name>
</gene>
<accession>A0AAJ0FV58</accession>